<evidence type="ECO:0000313" key="3">
    <source>
        <dbReference type="Proteomes" id="UP000299794"/>
    </source>
</evidence>
<protein>
    <submittedName>
        <fullName evidence="2">Uncharacterized protein</fullName>
    </submittedName>
</protein>
<comment type="caution">
    <text evidence="2">The sequence shown here is derived from an EMBL/GenBank/DDBJ whole genome shotgun (WGS) entry which is preliminary data.</text>
</comment>
<sequence>MPVSWLCQAYRNTKQQRNLMKNTLFDKVFRDSEGKIILAQMPNPPLIVWIVASLLKIVFTTGKINLGLDIIAFGSLFTWAWEELFQGVNYFRRILGFLVLVGLIASKLQ</sequence>
<proteinExistence type="predicted"/>
<evidence type="ECO:0000256" key="1">
    <source>
        <dbReference type="SAM" id="Phobius"/>
    </source>
</evidence>
<organism evidence="2 3">
    <name type="scientific">Planktothrix agardhii CCAP 1459/11A</name>
    <dbReference type="NCBI Taxonomy" id="282420"/>
    <lineage>
        <taxon>Bacteria</taxon>
        <taxon>Bacillati</taxon>
        <taxon>Cyanobacteriota</taxon>
        <taxon>Cyanophyceae</taxon>
        <taxon>Oscillatoriophycideae</taxon>
        <taxon>Oscillatoriales</taxon>
        <taxon>Microcoleaceae</taxon>
        <taxon>Planktothrix</taxon>
    </lineage>
</organism>
<keyword evidence="1" id="KW-0472">Membrane</keyword>
<accession>A0A479ZNV5</accession>
<name>A0A479ZNV5_PLAAG</name>
<gene>
    <name evidence="2" type="ORF">PA905_32590</name>
</gene>
<keyword evidence="1" id="KW-0812">Transmembrane</keyword>
<keyword evidence="1" id="KW-1133">Transmembrane helix</keyword>
<feature type="transmembrane region" description="Helical" evidence="1">
    <location>
        <begin position="90"/>
        <end position="108"/>
    </location>
</feature>
<reference evidence="3" key="1">
    <citation type="submission" date="2019-02" db="EMBL/GenBank/DDBJ databases">
        <title>Draft genome sequence of Planktothrix agardhii NIES-905.</title>
        <authorList>
            <person name="Yamaguchi H."/>
            <person name="Suzuki S."/>
            <person name="Kawachi M."/>
        </authorList>
    </citation>
    <scope>NUCLEOTIDE SEQUENCE [LARGE SCALE GENOMIC DNA]</scope>
    <source>
        <strain evidence="3">CCAP 1459/11A</strain>
    </source>
</reference>
<dbReference type="Proteomes" id="UP000299794">
    <property type="component" value="Unassembled WGS sequence"/>
</dbReference>
<evidence type="ECO:0000313" key="2">
    <source>
        <dbReference type="EMBL" id="GCL34329.2"/>
    </source>
</evidence>
<dbReference type="EMBL" id="BJCD01000005">
    <property type="protein sequence ID" value="GCL34329.2"/>
    <property type="molecule type" value="Genomic_DNA"/>
</dbReference>
<feature type="transmembrane region" description="Helical" evidence="1">
    <location>
        <begin position="36"/>
        <end position="59"/>
    </location>
</feature>
<dbReference type="AlphaFoldDB" id="A0A479ZNV5"/>